<accession>F6RWK2</accession>
<sequence length="472" mass="54551">MEDNSKIKFNQQLLSINEKLEPEEIEALKFLCSDLISPRNLEDIESGHQLFQKFMDEDLLNEGDYFLVAELLFLIKHHNLLQKIGYTKEKVKKELSSKRKISSYRVMLYNLSEEITTEDFEHIKFIMKEHIPKTLKTFLSLLRHMEKQNLLSENNLEILVNICKPLSINLIKRIEQYKSEKGESESLSEQPITEEFLSKSQEEEKLNVASAITGTTSDEMEEAKFYRMDHSHRGHCIIFNNFEFQTMKRRRGSCKDADELKSVFEWLGFTVKIHPNTEKREMEDILQQCSTSPEHRESDCFVCCVLTHGESGSVFSSDEEKIAIRELTSYFKAHRCPGLANKPKLFFFQACQGPDIQESMLLEEDAKISPPIQVETPQRYIPVEADFLLGMATVDGCCAIRHTIKGSWYIQALCHRLKCMVPRNEDILTILTEVNNDVSQLTDAEGKKKQMPQPAFTLRKKVVFPVPPLSPP</sequence>
<feature type="domain" description="Caspase family p10" evidence="10">
    <location>
        <begin position="377"/>
        <end position="464"/>
    </location>
</feature>
<evidence type="ECO:0000313" key="12">
    <source>
        <dbReference type="Ensembl" id="ENSMODP00000036251.2"/>
    </source>
</evidence>
<dbReference type="HOGENOM" id="CLU_036904_4_2_1"/>
<keyword evidence="2" id="KW-0645">Protease</keyword>
<dbReference type="GO" id="GO:0005737">
    <property type="term" value="C:cytoplasm"/>
    <property type="evidence" value="ECO:0000318"/>
    <property type="project" value="GO_Central"/>
</dbReference>
<dbReference type="STRING" id="13616.ENSMODP00000036251"/>
<dbReference type="PANTHER" id="PTHR48169">
    <property type="entry name" value="DED DOMAIN-CONTAINING PROTEIN"/>
    <property type="match status" value="1"/>
</dbReference>
<dbReference type="FunFam" id="3.40.50.1460:FF:000014">
    <property type="entry name" value="Caspase 10, apoptosis-related cysteine peptidase"/>
    <property type="match status" value="1"/>
</dbReference>
<evidence type="ECO:0000256" key="6">
    <source>
        <dbReference type="ARBA" id="ARBA00022807"/>
    </source>
</evidence>
<dbReference type="PROSITE" id="PS50168">
    <property type="entry name" value="DED"/>
    <property type="match status" value="2"/>
</dbReference>
<dbReference type="CDD" id="cd08814">
    <property type="entry name" value="DED_Caspase_10_r2"/>
    <property type="match status" value="1"/>
</dbReference>
<dbReference type="PANTHER" id="PTHR48169:SF7">
    <property type="entry name" value="CASPASE 10"/>
    <property type="match status" value="1"/>
</dbReference>
<keyword evidence="4" id="KW-0677">Repeat</keyword>
<proteinExistence type="inferred from homology"/>
<dbReference type="CDD" id="cd00032">
    <property type="entry name" value="CASc"/>
    <property type="match status" value="1"/>
</dbReference>
<dbReference type="InterPro" id="IPR033139">
    <property type="entry name" value="Caspase_cys_AS"/>
</dbReference>
<dbReference type="InParanoid" id="F6RWK2"/>
<dbReference type="GO" id="GO:0004197">
    <property type="term" value="F:cysteine-type endopeptidase activity"/>
    <property type="evidence" value="ECO:0000318"/>
    <property type="project" value="GO_Central"/>
</dbReference>
<dbReference type="MEROPS" id="C14.011"/>
<feature type="domain" description="DED" evidence="9">
    <location>
        <begin position="8"/>
        <end position="86"/>
    </location>
</feature>
<evidence type="ECO:0000256" key="5">
    <source>
        <dbReference type="ARBA" id="ARBA00022801"/>
    </source>
</evidence>
<keyword evidence="6" id="KW-0788">Thiol protease</keyword>
<dbReference type="GO" id="GO:0031265">
    <property type="term" value="C:CD95 death-inducing signaling complex"/>
    <property type="evidence" value="ECO:0000318"/>
    <property type="project" value="GO_Central"/>
</dbReference>
<feature type="domain" description="Caspase family p20" evidence="11">
    <location>
        <begin position="232"/>
        <end position="355"/>
    </location>
</feature>
<dbReference type="Gene3D" id="1.10.533.10">
    <property type="entry name" value="Death Domain, Fas"/>
    <property type="match status" value="2"/>
</dbReference>
<dbReference type="OrthoDB" id="6114029at2759"/>
<dbReference type="InterPro" id="IPR035701">
    <property type="entry name" value="CASP10_DED2"/>
</dbReference>
<protein>
    <submittedName>
        <fullName evidence="12">Caspase-10</fullName>
    </submittedName>
</protein>
<dbReference type="SUPFAM" id="SSF52129">
    <property type="entry name" value="Caspase-like"/>
    <property type="match status" value="1"/>
</dbReference>
<dbReference type="InterPro" id="IPR011600">
    <property type="entry name" value="Pept_C14_caspase"/>
</dbReference>
<evidence type="ECO:0000259" key="11">
    <source>
        <dbReference type="PROSITE" id="PS50208"/>
    </source>
</evidence>
<keyword evidence="5" id="KW-0378">Hydrolase</keyword>
<dbReference type="InterPro" id="IPR001309">
    <property type="entry name" value="Pept_C14_p20"/>
</dbReference>
<feature type="domain" description="DED" evidence="9">
    <location>
        <begin position="103"/>
        <end position="176"/>
    </location>
</feature>
<dbReference type="AlphaFoldDB" id="F6RWK2"/>
<evidence type="ECO:0000256" key="4">
    <source>
        <dbReference type="ARBA" id="ARBA00022737"/>
    </source>
</evidence>
<evidence type="ECO:0000259" key="9">
    <source>
        <dbReference type="PROSITE" id="PS50168"/>
    </source>
</evidence>
<evidence type="ECO:0000256" key="1">
    <source>
        <dbReference type="ARBA" id="ARBA00010134"/>
    </source>
</evidence>
<dbReference type="InterPro" id="IPR029030">
    <property type="entry name" value="Caspase-like_dom_sf"/>
</dbReference>
<evidence type="ECO:0000256" key="3">
    <source>
        <dbReference type="ARBA" id="ARBA00022703"/>
    </source>
</evidence>
<evidence type="ECO:0000259" key="10">
    <source>
        <dbReference type="PROSITE" id="PS50207"/>
    </source>
</evidence>
<dbReference type="eggNOG" id="KOG3573">
    <property type="taxonomic scope" value="Eukaryota"/>
</dbReference>
<dbReference type="PROSITE" id="PS50207">
    <property type="entry name" value="CASPASE_P10"/>
    <property type="match status" value="1"/>
</dbReference>
<dbReference type="GO" id="GO:0006915">
    <property type="term" value="P:apoptotic process"/>
    <property type="evidence" value="ECO:0000318"/>
    <property type="project" value="GO_Central"/>
</dbReference>
<dbReference type="SMART" id="SM00031">
    <property type="entry name" value="DED"/>
    <property type="match status" value="2"/>
</dbReference>
<dbReference type="Pfam" id="PF01335">
    <property type="entry name" value="DED"/>
    <property type="match status" value="2"/>
</dbReference>
<dbReference type="PRINTS" id="PR00376">
    <property type="entry name" value="IL1BCENZYME"/>
</dbReference>
<dbReference type="KEGG" id="mdo:100016987"/>
<reference evidence="12" key="2">
    <citation type="submission" date="2025-08" db="UniProtKB">
        <authorList>
            <consortium name="Ensembl"/>
        </authorList>
    </citation>
    <scope>IDENTIFICATION</scope>
</reference>
<dbReference type="SUPFAM" id="SSF47986">
    <property type="entry name" value="DEATH domain"/>
    <property type="match status" value="2"/>
</dbReference>
<dbReference type="CDD" id="cd08341">
    <property type="entry name" value="DED_Caspase_10_r1"/>
    <property type="match status" value="1"/>
</dbReference>
<keyword evidence="13" id="KW-1185">Reference proteome</keyword>
<keyword evidence="3" id="KW-0053">Apoptosis</keyword>
<reference evidence="12 13" key="1">
    <citation type="journal article" date="2007" name="Nature">
        <title>Genome of the marsupial Monodelphis domestica reveals innovation in non-coding sequences.</title>
        <authorList>
            <person name="Mikkelsen T.S."/>
            <person name="Wakefield M.J."/>
            <person name="Aken B."/>
            <person name="Amemiya C.T."/>
            <person name="Chang J.L."/>
            <person name="Duke S."/>
            <person name="Garber M."/>
            <person name="Gentles A.J."/>
            <person name="Goodstadt L."/>
            <person name="Heger A."/>
            <person name="Jurka J."/>
            <person name="Kamal M."/>
            <person name="Mauceli E."/>
            <person name="Searle S.M."/>
            <person name="Sharpe T."/>
            <person name="Baker M.L."/>
            <person name="Batzer M.A."/>
            <person name="Benos P.V."/>
            <person name="Belov K."/>
            <person name="Clamp M."/>
            <person name="Cook A."/>
            <person name="Cuff J."/>
            <person name="Das R."/>
            <person name="Davidow L."/>
            <person name="Deakin J.E."/>
            <person name="Fazzari M.J."/>
            <person name="Glass J.L."/>
            <person name="Grabherr M."/>
            <person name="Greally J.M."/>
            <person name="Gu W."/>
            <person name="Hore T.A."/>
            <person name="Huttley G.A."/>
            <person name="Kleber M."/>
            <person name="Jirtle R.L."/>
            <person name="Koina E."/>
            <person name="Lee J.T."/>
            <person name="Mahony S."/>
            <person name="Marra M.A."/>
            <person name="Miller R.D."/>
            <person name="Nicholls R.D."/>
            <person name="Oda M."/>
            <person name="Papenfuss A.T."/>
            <person name="Parra Z.E."/>
            <person name="Pollock D.D."/>
            <person name="Ray D.A."/>
            <person name="Schein J.E."/>
            <person name="Speed T.P."/>
            <person name="Thompson K."/>
            <person name="VandeBerg J.L."/>
            <person name="Wade C.M."/>
            <person name="Walker J.A."/>
            <person name="Waters P.D."/>
            <person name="Webber C."/>
            <person name="Weidman J.R."/>
            <person name="Xie X."/>
            <person name="Zody M.C."/>
            <person name="Baldwin J."/>
            <person name="Abdouelleil A."/>
            <person name="Abdulkadir J."/>
            <person name="Abebe A."/>
            <person name="Abera B."/>
            <person name="Abreu J."/>
            <person name="Acer S.C."/>
            <person name="Aftuck L."/>
            <person name="Alexander A."/>
            <person name="An P."/>
            <person name="Anderson E."/>
            <person name="Anderson S."/>
            <person name="Arachi H."/>
            <person name="Azer M."/>
            <person name="Bachantsang P."/>
            <person name="Barry A."/>
            <person name="Bayul T."/>
            <person name="Berlin A."/>
            <person name="Bessette D."/>
            <person name="Bloom T."/>
            <person name="Bloom T."/>
            <person name="Boguslavskiy L."/>
            <person name="Bonnet C."/>
            <person name="Boukhgalter B."/>
            <person name="Bourzgui I."/>
            <person name="Brown A."/>
            <person name="Cahill P."/>
            <person name="Channer S."/>
            <person name="Cheshatsang Y."/>
            <person name="Chuda L."/>
            <person name="Citroen M."/>
            <person name="Collymore A."/>
            <person name="Cooke P."/>
            <person name="Costello M."/>
            <person name="D'Aco K."/>
            <person name="Daza R."/>
            <person name="De Haan G."/>
            <person name="DeGray S."/>
            <person name="DeMaso C."/>
            <person name="Dhargay N."/>
            <person name="Dooley K."/>
            <person name="Dooley E."/>
            <person name="Doricent M."/>
            <person name="Dorje P."/>
            <person name="Dorjee K."/>
            <person name="Dupes A."/>
            <person name="Elong R."/>
            <person name="Falk J."/>
            <person name="Farina A."/>
            <person name="Faro S."/>
            <person name="Ferguson D."/>
            <person name="Fisher S."/>
            <person name="Foley C.D."/>
            <person name="Franke A."/>
            <person name="Friedrich D."/>
            <person name="Gadbois L."/>
            <person name="Gearin G."/>
            <person name="Gearin C.R."/>
            <person name="Giannoukos G."/>
            <person name="Goode T."/>
            <person name="Graham J."/>
            <person name="Grandbois E."/>
            <person name="Grewal S."/>
            <person name="Gyaltsen K."/>
            <person name="Hafez N."/>
            <person name="Hagos B."/>
            <person name="Hall J."/>
            <person name="Henson C."/>
            <person name="Hollinger A."/>
            <person name="Honan T."/>
            <person name="Huard M.D."/>
            <person name="Hughes L."/>
            <person name="Hurhula B."/>
            <person name="Husby M.E."/>
            <person name="Kamat A."/>
            <person name="Kanga B."/>
            <person name="Kashin S."/>
            <person name="Khazanovich D."/>
            <person name="Kisner P."/>
            <person name="Lance K."/>
            <person name="Lara M."/>
            <person name="Lee W."/>
            <person name="Lennon N."/>
            <person name="Letendre F."/>
            <person name="LeVine R."/>
            <person name="Lipovsky A."/>
            <person name="Liu X."/>
            <person name="Liu J."/>
            <person name="Liu S."/>
            <person name="Lokyitsang T."/>
            <person name="Lokyitsang Y."/>
            <person name="Lubonja R."/>
            <person name="Lui A."/>
            <person name="MacDonald P."/>
            <person name="Magnisalis V."/>
            <person name="Maru K."/>
            <person name="Matthews C."/>
            <person name="McCusker W."/>
            <person name="McDonough S."/>
            <person name="Mehta T."/>
            <person name="Meldrim J."/>
            <person name="Meneus L."/>
            <person name="Mihai O."/>
            <person name="Mihalev A."/>
            <person name="Mihova T."/>
            <person name="Mittelman R."/>
            <person name="Mlenga V."/>
            <person name="Montmayeur A."/>
            <person name="Mulrain L."/>
            <person name="Navidi A."/>
            <person name="Naylor J."/>
            <person name="Negash T."/>
            <person name="Nguyen T."/>
            <person name="Nguyen N."/>
            <person name="Nicol R."/>
            <person name="Norbu C."/>
            <person name="Norbu N."/>
            <person name="Novod N."/>
            <person name="O'Neill B."/>
            <person name="Osman S."/>
            <person name="Markiewicz E."/>
            <person name="Oyono O.L."/>
            <person name="Patti C."/>
            <person name="Phunkhang P."/>
            <person name="Pierre F."/>
            <person name="Priest M."/>
            <person name="Raghuraman S."/>
            <person name="Rege F."/>
            <person name="Reyes R."/>
            <person name="Rise C."/>
            <person name="Rogov P."/>
            <person name="Ross K."/>
            <person name="Ryan E."/>
            <person name="Settipalli S."/>
            <person name="Shea T."/>
            <person name="Sherpa N."/>
            <person name="Shi L."/>
            <person name="Shih D."/>
            <person name="Sparrow T."/>
            <person name="Spaulding J."/>
            <person name="Stalker J."/>
            <person name="Stange-Thomann N."/>
            <person name="Stavropoulos S."/>
            <person name="Stone C."/>
            <person name="Strader C."/>
            <person name="Tesfaye S."/>
            <person name="Thomson T."/>
            <person name="Thoulutsang Y."/>
            <person name="Thoulutsang D."/>
            <person name="Topham K."/>
            <person name="Topping I."/>
            <person name="Tsamla T."/>
            <person name="Vassiliev H."/>
            <person name="Vo A."/>
            <person name="Wangchuk T."/>
            <person name="Wangdi T."/>
            <person name="Weiand M."/>
            <person name="Wilkinson J."/>
            <person name="Wilson A."/>
            <person name="Yadav S."/>
            <person name="Young G."/>
            <person name="Yu Q."/>
            <person name="Zembek L."/>
            <person name="Zhong D."/>
            <person name="Zimmer A."/>
            <person name="Zwirko Z."/>
            <person name="Jaffe D.B."/>
            <person name="Alvarez P."/>
            <person name="Brockman W."/>
            <person name="Butler J."/>
            <person name="Chin C."/>
            <person name="Gnerre S."/>
            <person name="MacCallum I."/>
            <person name="Graves J.A."/>
            <person name="Ponting C.P."/>
            <person name="Breen M."/>
            <person name="Samollow P.B."/>
            <person name="Lander E.S."/>
            <person name="Lindblad-Toh K."/>
        </authorList>
    </citation>
    <scope>NUCLEOTIDE SEQUENCE [LARGE SCALE GENOMIC DNA]</scope>
</reference>
<dbReference type="GeneID" id="100016987"/>
<dbReference type="GO" id="GO:0006508">
    <property type="term" value="P:proteolysis"/>
    <property type="evidence" value="ECO:0007669"/>
    <property type="project" value="UniProtKB-KW"/>
</dbReference>
<name>F6RWK2_MONDO</name>
<dbReference type="InterPro" id="IPR011029">
    <property type="entry name" value="DEATH-like_dom_sf"/>
</dbReference>
<dbReference type="InterPro" id="IPR001875">
    <property type="entry name" value="DED_dom"/>
</dbReference>
<dbReference type="Gene3D" id="3.40.50.1460">
    <property type="match status" value="1"/>
</dbReference>
<dbReference type="PROSITE" id="PS50208">
    <property type="entry name" value="CASPASE_P20"/>
    <property type="match status" value="1"/>
</dbReference>
<dbReference type="FunFam" id="1.10.533.10:FF:000038">
    <property type="entry name" value="Caspase 10"/>
    <property type="match status" value="1"/>
</dbReference>
<dbReference type="InterPro" id="IPR002138">
    <property type="entry name" value="Pept_C14_p10"/>
</dbReference>
<dbReference type="GeneTree" id="ENSGT00940000160994"/>
<dbReference type="Bgee" id="ENSMODG00000015106">
    <property type="expression patterns" value="Expressed in blood and 17 other cell types or tissues"/>
</dbReference>
<keyword evidence="7" id="KW-0865">Zymogen</keyword>
<reference evidence="12" key="3">
    <citation type="submission" date="2025-09" db="UniProtKB">
        <authorList>
            <consortium name="Ensembl"/>
        </authorList>
    </citation>
    <scope>IDENTIFICATION</scope>
</reference>
<dbReference type="PROSITE" id="PS01121">
    <property type="entry name" value="CASPASE_HIS"/>
    <property type="match status" value="1"/>
</dbReference>
<dbReference type="FunFam" id="1.10.533.10:FF:000016">
    <property type="entry name" value="CASP8 and FADD-like apoptosis regulator"/>
    <property type="match status" value="1"/>
</dbReference>
<evidence type="ECO:0000256" key="8">
    <source>
        <dbReference type="RuleBase" id="RU003971"/>
    </source>
</evidence>
<dbReference type="SMART" id="SM00115">
    <property type="entry name" value="CASc"/>
    <property type="match status" value="1"/>
</dbReference>
<dbReference type="FunCoup" id="F6RWK2">
    <property type="interactions" value="93"/>
</dbReference>
<comment type="similarity">
    <text evidence="1 8">Belongs to the peptidase C14A family.</text>
</comment>
<evidence type="ECO:0000256" key="2">
    <source>
        <dbReference type="ARBA" id="ARBA00022670"/>
    </source>
</evidence>
<dbReference type="PROSITE" id="PS01122">
    <property type="entry name" value="CASPASE_CYS"/>
    <property type="match status" value="1"/>
</dbReference>
<organism evidence="12 13">
    <name type="scientific">Monodelphis domestica</name>
    <name type="common">Gray short-tailed opossum</name>
    <dbReference type="NCBI Taxonomy" id="13616"/>
    <lineage>
        <taxon>Eukaryota</taxon>
        <taxon>Metazoa</taxon>
        <taxon>Chordata</taxon>
        <taxon>Craniata</taxon>
        <taxon>Vertebrata</taxon>
        <taxon>Euteleostomi</taxon>
        <taxon>Mammalia</taxon>
        <taxon>Metatheria</taxon>
        <taxon>Didelphimorphia</taxon>
        <taxon>Didelphidae</taxon>
        <taxon>Monodelphis</taxon>
    </lineage>
</organism>
<evidence type="ECO:0000256" key="7">
    <source>
        <dbReference type="ARBA" id="ARBA00023145"/>
    </source>
</evidence>
<dbReference type="OMA" id="CRDCISH"/>
<dbReference type="GO" id="GO:0051604">
    <property type="term" value="P:protein maturation"/>
    <property type="evidence" value="ECO:0007669"/>
    <property type="project" value="UniProtKB-ARBA"/>
</dbReference>
<dbReference type="InterPro" id="IPR016129">
    <property type="entry name" value="Caspase_his_AS"/>
</dbReference>
<dbReference type="GO" id="GO:0043525">
    <property type="term" value="P:positive regulation of neuron apoptotic process"/>
    <property type="evidence" value="ECO:0000318"/>
    <property type="project" value="GO_Central"/>
</dbReference>
<dbReference type="InterPro" id="IPR015917">
    <property type="entry name" value="Pept_C14A"/>
</dbReference>
<dbReference type="Pfam" id="PF00656">
    <property type="entry name" value="Peptidase_C14"/>
    <property type="match status" value="1"/>
</dbReference>
<dbReference type="Ensembl" id="ENSMODT00000037841.3">
    <property type="protein sequence ID" value="ENSMODP00000036251.2"/>
    <property type="gene ID" value="ENSMODG00000015106.4"/>
</dbReference>
<evidence type="ECO:0000313" key="13">
    <source>
        <dbReference type="Proteomes" id="UP000002280"/>
    </source>
</evidence>
<dbReference type="Proteomes" id="UP000002280">
    <property type="component" value="Chromosome 7"/>
</dbReference>